<sequence length="74" mass="8244">MPATGSWTQAPVQFLFSYLNQGKPELLILPSVHLRARSRWRCSSVAISQIGWAACELLDWALPKAPTFQVITST</sequence>
<name>A0A151PAT4_ALLMI</name>
<protein>
    <submittedName>
        <fullName evidence="1">Uncharacterized protein</fullName>
    </submittedName>
</protein>
<proteinExistence type="predicted"/>
<gene>
    <name evidence="1" type="ORF">Y1Q_0021651</name>
</gene>
<evidence type="ECO:0000313" key="1">
    <source>
        <dbReference type="EMBL" id="KYO46074.1"/>
    </source>
</evidence>
<organism evidence="1 2">
    <name type="scientific">Alligator mississippiensis</name>
    <name type="common">American alligator</name>
    <dbReference type="NCBI Taxonomy" id="8496"/>
    <lineage>
        <taxon>Eukaryota</taxon>
        <taxon>Metazoa</taxon>
        <taxon>Chordata</taxon>
        <taxon>Craniata</taxon>
        <taxon>Vertebrata</taxon>
        <taxon>Euteleostomi</taxon>
        <taxon>Archelosauria</taxon>
        <taxon>Archosauria</taxon>
        <taxon>Crocodylia</taxon>
        <taxon>Alligatoridae</taxon>
        <taxon>Alligatorinae</taxon>
        <taxon>Alligator</taxon>
    </lineage>
</organism>
<evidence type="ECO:0000313" key="2">
    <source>
        <dbReference type="Proteomes" id="UP000050525"/>
    </source>
</evidence>
<dbReference type="AlphaFoldDB" id="A0A151PAT4"/>
<accession>A0A151PAT4</accession>
<comment type="caution">
    <text evidence="1">The sequence shown here is derived from an EMBL/GenBank/DDBJ whole genome shotgun (WGS) entry which is preliminary data.</text>
</comment>
<keyword evidence="2" id="KW-1185">Reference proteome</keyword>
<dbReference type="Proteomes" id="UP000050525">
    <property type="component" value="Unassembled WGS sequence"/>
</dbReference>
<reference evidence="1 2" key="1">
    <citation type="journal article" date="2012" name="Genome Biol.">
        <title>Sequencing three crocodilian genomes to illuminate the evolution of archosaurs and amniotes.</title>
        <authorList>
            <person name="St John J.A."/>
            <person name="Braun E.L."/>
            <person name="Isberg S.R."/>
            <person name="Miles L.G."/>
            <person name="Chong A.Y."/>
            <person name="Gongora J."/>
            <person name="Dalzell P."/>
            <person name="Moran C."/>
            <person name="Bed'hom B."/>
            <person name="Abzhanov A."/>
            <person name="Burgess S.C."/>
            <person name="Cooksey A.M."/>
            <person name="Castoe T.A."/>
            <person name="Crawford N.G."/>
            <person name="Densmore L.D."/>
            <person name="Drew J.C."/>
            <person name="Edwards S.V."/>
            <person name="Faircloth B.C."/>
            <person name="Fujita M.K."/>
            <person name="Greenwold M.J."/>
            <person name="Hoffmann F.G."/>
            <person name="Howard J.M."/>
            <person name="Iguchi T."/>
            <person name="Janes D.E."/>
            <person name="Khan S.Y."/>
            <person name="Kohno S."/>
            <person name="de Koning A.J."/>
            <person name="Lance S.L."/>
            <person name="McCarthy F.M."/>
            <person name="McCormack J.E."/>
            <person name="Merchant M.E."/>
            <person name="Peterson D.G."/>
            <person name="Pollock D.D."/>
            <person name="Pourmand N."/>
            <person name="Raney B.J."/>
            <person name="Roessler K.A."/>
            <person name="Sanford J.R."/>
            <person name="Sawyer R.H."/>
            <person name="Schmidt C.J."/>
            <person name="Triplett E.W."/>
            <person name="Tuberville T.D."/>
            <person name="Venegas-Anaya M."/>
            <person name="Howard J.T."/>
            <person name="Jarvis E.D."/>
            <person name="Guillette L.J.Jr."/>
            <person name="Glenn T.C."/>
            <person name="Green R.E."/>
            <person name="Ray D.A."/>
        </authorList>
    </citation>
    <scope>NUCLEOTIDE SEQUENCE [LARGE SCALE GENOMIC DNA]</scope>
    <source>
        <strain evidence="1">KSC_2009_1</strain>
    </source>
</reference>
<dbReference type="EMBL" id="AKHW03000533">
    <property type="protein sequence ID" value="KYO46074.1"/>
    <property type="molecule type" value="Genomic_DNA"/>
</dbReference>